<dbReference type="SUPFAM" id="SSF48150">
    <property type="entry name" value="DNA-glycosylase"/>
    <property type="match status" value="1"/>
</dbReference>
<dbReference type="SUPFAM" id="SSF55811">
    <property type="entry name" value="Nudix"/>
    <property type="match status" value="1"/>
</dbReference>
<dbReference type="Gene3D" id="1.10.1670.10">
    <property type="entry name" value="Helix-hairpin-Helix base-excision DNA repair enzymes (C-terminal)"/>
    <property type="match status" value="1"/>
</dbReference>
<comment type="caution">
    <text evidence="15">The sequence shown here is derived from an EMBL/GenBank/DDBJ whole genome shotgun (WGS) entry which is preliminary data.</text>
</comment>
<dbReference type="SMART" id="SM00525">
    <property type="entry name" value="FES"/>
    <property type="match status" value="1"/>
</dbReference>
<dbReference type="SMART" id="SM00478">
    <property type="entry name" value="ENDO3c"/>
    <property type="match status" value="1"/>
</dbReference>
<comment type="similarity">
    <text evidence="2 13">Belongs to the Nth/MutY family.</text>
</comment>
<keyword evidence="16" id="KW-1185">Reference proteome</keyword>
<evidence type="ECO:0000313" key="15">
    <source>
        <dbReference type="EMBL" id="MFC4401497.1"/>
    </source>
</evidence>
<dbReference type="InterPro" id="IPR015797">
    <property type="entry name" value="NUDIX_hydrolase-like_dom_sf"/>
</dbReference>
<dbReference type="InterPro" id="IPR029119">
    <property type="entry name" value="MutY_C"/>
</dbReference>
<evidence type="ECO:0000259" key="14">
    <source>
        <dbReference type="SMART" id="SM00478"/>
    </source>
</evidence>
<dbReference type="InterPro" id="IPR003265">
    <property type="entry name" value="HhH-GPD_domain"/>
</dbReference>
<keyword evidence="6" id="KW-0479">Metal-binding</keyword>
<sequence>MKKKQSNEILITINIPQFRDDLINWFEEEQRDLPWRKNQDPYRVWVSEIMLQQTKVETVIPYFQRFISNFPTIEALASADEQEVLKSWEGLGYYSRIRNLQSAVKEVVEKYDAKIPEDPDKFGNLKGVGPYTTGAVLSIAYDMPEPAVDGNVMRVLSRILVIQEDIAKAKTRKIFEQAVRQLISHNNPSAFNQGLMELGALICTPRNPSCLLCPVQEHCIAYKKGIEKTLPVKTKKTKQKQKTYFVLVLEDNKANYLLEQRPAEGLLAQMWQFPMVETKEVSENLLIPFIKERYHTDCQTIEYLQPIKHVFSHITWELNVLKIKCDKVKALNHHQRMLSIEEIGDYPLPVSHQKVYKQILH</sequence>
<evidence type="ECO:0000256" key="7">
    <source>
        <dbReference type="ARBA" id="ARBA00022763"/>
    </source>
</evidence>
<dbReference type="Pfam" id="PF00730">
    <property type="entry name" value="HhH-GPD"/>
    <property type="match status" value="1"/>
</dbReference>
<reference evidence="16" key="1">
    <citation type="journal article" date="2019" name="Int. J. Syst. Evol. Microbiol.">
        <title>The Global Catalogue of Microorganisms (GCM) 10K type strain sequencing project: providing services to taxonomists for standard genome sequencing and annotation.</title>
        <authorList>
            <consortium name="The Broad Institute Genomics Platform"/>
            <consortium name="The Broad Institute Genome Sequencing Center for Infectious Disease"/>
            <person name="Wu L."/>
            <person name="Ma J."/>
        </authorList>
    </citation>
    <scope>NUCLEOTIDE SEQUENCE [LARGE SCALE GENOMIC DNA]</scope>
    <source>
        <strain evidence="16">CCUG 37865</strain>
    </source>
</reference>
<dbReference type="Gene3D" id="1.10.340.30">
    <property type="entry name" value="Hypothetical protein, domain 2"/>
    <property type="match status" value="1"/>
</dbReference>
<dbReference type="InterPro" id="IPR023170">
    <property type="entry name" value="HhH_base_excis_C"/>
</dbReference>
<dbReference type="GO" id="GO:0000701">
    <property type="term" value="F:purine-specific mismatch base pair DNA N-glycosylase activity"/>
    <property type="evidence" value="ECO:0007669"/>
    <property type="project" value="UniProtKB-EC"/>
</dbReference>
<evidence type="ECO:0000256" key="11">
    <source>
        <dbReference type="ARBA" id="ARBA00023204"/>
    </source>
</evidence>
<dbReference type="CDD" id="cd03431">
    <property type="entry name" value="NUDIX_DNA_Glycosylase_C-MutY"/>
    <property type="match status" value="1"/>
</dbReference>
<comment type="cofactor">
    <cofactor evidence="13">
        <name>[4Fe-4S] cluster</name>
        <dbReference type="ChEBI" id="CHEBI:49883"/>
    </cofactor>
    <text evidence="13">Binds 1 [4Fe-4S] cluster.</text>
</comment>
<evidence type="ECO:0000256" key="12">
    <source>
        <dbReference type="ARBA" id="ARBA00023295"/>
    </source>
</evidence>
<organism evidence="15 16">
    <name type="scientific">Gracilibacillus xinjiangensis</name>
    <dbReference type="NCBI Taxonomy" id="1193282"/>
    <lineage>
        <taxon>Bacteria</taxon>
        <taxon>Bacillati</taxon>
        <taxon>Bacillota</taxon>
        <taxon>Bacilli</taxon>
        <taxon>Bacillales</taxon>
        <taxon>Bacillaceae</taxon>
        <taxon>Gracilibacillus</taxon>
    </lineage>
</organism>
<dbReference type="Proteomes" id="UP001595882">
    <property type="component" value="Unassembled WGS sequence"/>
</dbReference>
<dbReference type="PANTHER" id="PTHR42944:SF1">
    <property type="entry name" value="ADENINE DNA GLYCOSYLASE"/>
    <property type="match status" value="1"/>
</dbReference>
<keyword evidence="12 13" id="KW-0326">Glycosidase</keyword>
<feature type="domain" description="HhH-GPD" evidence="14">
    <location>
        <begin position="50"/>
        <end position="201"/>
    </location>
</feature>
<evidence type="ECO:0000256" key="4">
    <source>
        <dbReference type="ARBA" id="ARBA00022023"/>
    </source>
</evidence>
<evidence type="ECO:0000256" key="13">
    <source>
        <dbReference type="RuleBase" id="RU365096"/>
    </source>
</evidence>
<protein>
    <recommendedName>
        <fullName evidence="4 13">Adenine DNA glycosylase</fullName>
        <ecNumber evidence="3 13">3.2.2.31</ecNumber>
    </recommendedName>
</protein>
<keyword evidence="10" id="KW-0411">Iron-sulfur</keyword>
<evidence type="ECO:0000256" key="3">
    <source>
        <dbReference type="ARBA" id="ARBA00012045"/>
    </source>
</evidence>
<dbReference type="Pfam" id="PF10576">
    <property type="entry name" value="EndIII_4Fe-2S"/>
    <property type="match status" value="1"/>
</dbReference>
<keyword evidence="11" id="KW-0234">DNA repair</keyword>
<evidence type="ECO:0000256" key="5">
    <source>
        <dbReference type="ARBA" id="ARBA00022485"/>
    </source>
</evidence>
<dbReference type="Pfam" id="PF14815">
    <property type="entry name" value="NUDIX_4"/>
    <property type="match status" value="1"/>
</dbReference>
<evidence type="ECO:0000256" key="9">
    <source>
        <dbReference type="ARBA" id="ARBA00023004"/>
    </source>
</evidence>
<evidence type="ECO:0000256" key="1">
    <source>
        <dbReference type="ARBA" id="ARBA00000843"/>
    </source>
</evidence>
<dbReference type="InterPro" id="IPR003651">
    <property type="entry name" value="Endonuclease3_FeS-loop_motif"/>
</dbReference>
<keyword evidence="9 13" id="KW-0408">Iron</keyword>
<gene>
    <name evidence="15" type="primary">mutY</name>
    <name evidence="15" type="ORF">ACFOY7_00100</name>
</gene>
<accession>A0ABV8WPG3</accession>
<dbReference type="InterPro" id="IPR044298">
    <property type="entry name" value="MIG/MutY"/>
</dbReference>
<evidence type="ECO:0000256" key="6">
    <source>
        <dbReference type="ARBA" id="ARBA00022723"/>
    </source>
</evidence>
<dbReference type="EC" id="3.2.2.31" evidence="3 13"/>
<evidence type="ECO:0000256" key="8">
    <source>
        <dbReference type="ARBA" id="ARBA00022801"/>
    </source>
</evidence>
<evidence type="ECO:0000256" key="10">
    <source>
        <dbReference type="ARBA" id="ARBA00023014"/>
    </source>
</evidence>
<keyword evidence="7 13" id="KW-0227">DNA damage</keyword>
<dbReference type="PANTHER" id="PTHR42944">
    <property type="entry name" value="ADENINE DNA GLYCOSYLASE"/>
    <property type="match status" value="1"/>
</dbReference>
<evidence type="ECO:0000256" key="2">
    <source>
        <dbReference type="ARBA" id="ARBA00008343"/>
    </source>
</evidence>
<proteinExistence type="inferred from homology"/>
<dbReference type="CDD" id="cd00056">
    <property type="entry name" value="ENDO3c"/>
    <property type="match status" value="1"/>
</dbReference>
<keyword evidence="8 15" id="KW-0378">Hydrolase</keyword>
<dbReference type="RefSeq" id="WP_390248144.1">
    <property type="nucleotide sequence ID" value="NZ_JBHSDT010000001.1"/>
</dbReference>
<name>A0ABV8WPG3_9BACI</name>
<dbReference type="InterPro" id="IPR005760">
    <property type="entry name" value="A/G_AdeGlyc_MutY"/>
</dbReference>
<dbReference type="EMBL" id="JBHSDT010000001">
    <property type="protein sequence ID" value="MFC4401497.1"/>
    <property type="molecule type" value="Genomic_DNA"/>
</dbReference>
<comment type="function">
    <text evidence="13">Adenine glycosylase active on G-A mispairs.</text>
</comment>
<dbReference type="Gene3D" id="3.90.79.10">
    <property type="entry name" value="Nucleoside Triphosphate Pyrophosphohydrolase"/>
    <property type="match status" value="1"/>
</dbReference>
<evidence type="ECO:0000313" key="16">
    <source>
        <dbReference type="Proteomes" id="UP001595882"/>
    </source>
</evidence>
<dbReference type="NCBIfam" id="TIGR01084">
    <property type="entry name" value="mutY"/>
    <property type="match status" value="1"/>
</dbReference>
<comment type="catalytic activity">
    <reaction evidence="1 13">
        <text>Hydrolyzes free adenine bases from 7,8-dihydro-8-oxoguanine:adenine mismatched double-stranded DNA, leaving an apurinic site.</text>
        <dbReference type="EC" id="3.2.2.31"/>
    </reaction>
</comment>
<dbReference type="InterPro" id="IPR011257">
    <property type="entry name" value="DNA_glycosylase"/>
</dbReference>
<keyword evidence="5" id="KW-0004">4Fe-4S</keyword>